<dbReference type="PRINTS" id="PR00455">
    <property type="entry name" value="HTHTETR"/>
</dbReference>
<dbReference type="Gene3D" id="1.10.357.10">
    <property type="entry name" value="Tetracycline Repressor, domain 2"/>
    <property type="match status" value="1"/>
</dbReference>
<dbReference type="InterPro" id="IPR009057">
    <property type="entry name" value="Homeodomain-like_sf"/>
</dbReference>
<reference evidence="6 7" key="1">
    <citation type="submission" date="2021-03" db="EMBL/GenBank/DDBJ databases">
        <title>Sequencing the genomes of 1000 actinobacteria strains.</title>
        <authorList>
            <person name="Klenk H.-P."/>
        </authorList>
    </citation>
    <scope>NUCLEOTIDE SEQUENCE [LARGE SCALE GENOMIC DNA]</scope>
    <source>
        <strain evidence="6 7">DSM 45256</strain>
    </source>
</reference>
<evidence type="ECO:0000313" key="7">
    <source>
        <dbReference type="Proteomes" id="UP001519295"/>
    </source>
</evidence>
<dbReference type="RefSeq" id="WP_210027624.1">
    <property type="nucleotide sequence ID" value="NZ_JAGINU010000001.1"/>
</dbReference>
<keyword evidence="2 4" id="KW-0238">DNA-binding</keyword>
<dbReference type="InterPro" id="IPR041347">
    <property type="entry name" value="MftR_C"/>
</dbReference>
<keyword evidence="3" id="KW-0804">Transcription</keyword>
<evidence type="ECO:0000256" key="2">
    <source>
        <dbReference type="ARBA" id="ARBA00023125"/>
    </source>
</evidence>
<accession>A0ABS4VU79</accession>
<dbReference type="InterPro" id="IPR023772">
    <property type="entry name" value="DNA-bd_HTH_TetR-type_CS"/>
</dbReference>
<evidence type="ECO:0000256" key="4">
    <source>
        <dbReference type="PROSITE-ProRule" id="PRU00335"/>
    </source>
</evidence>
<dbReference type="SUPFAM" id="SSF46689">
    <property type="entry name" value="Homeodomain-like"/>
    <property type="match status" value="1"/>
</dbReference>
<gene>
    <name evidence="6" type="ORF">JOF36_003178</name>
</gene>
<proteinExistence type="predicted"/>
<dbReference type="PANTHER" id="PTHR30055:SF238">
    <property type="entry name" value="MYCOFACTOCIN BIOSYNTHESIS TRANSCRIPTIONAL REGULATOR MFTR-RELATED"/>
    <property type="match status" value="1"/>
</dbReference>
<name>A0ABS4VU79_9PSEU</name>
<dbReference type="PANTHER" id="PTHR30055">
    <property type="entry name" value="HTH-TYPE TRANSCRIPTIONAL REGULATOR RUTR"/>
    <property type="match status" value="1"/>
</dbReference>
<keyword evidence="7" id="KW-1185">Reference proteome</keyword>
<dbReference type="PROSITE" id="PS01081">
    <property type="entry name" value="HTH_TETR_1"/>
    <property type="match status" value="1"/>
</dbReference>
<evidence type="ECO:0000259" key="5">
    <source>
        <dbReference type="PROSITE" id="PS50977"/>
    </source>
</evidence>
<keyword evidence="1" id="KW-0805">Transcription regulation</keyword>
<dbReference type="InterPro" id="IPR001647">
    <property type="entry name" value="HTH_TetR"/>
</dbReference>
<dbReference type="EMBL" id="JAGINU010000001">
    <property type="protein sequence ID" value="MBP2367482.1"/>
    <property type="molecule type" value="Genomic_DNA"/>
</dbReference>
<feature type="domain" description="HTH tetR-type" evidence="5">
    <location>
        <begin position="15"/>
        <end position="75"/>
    </location>
</feature>
<dbReference type="Proteomes" id="UP001519295">
    <property type="component" value="Unassembled WGS sequence"/>
</dbReference>
<feature type="DNA-binding region" description="H-T-H motif" evidence="4">
    <location>
        <begin position="38"/>
        <end position="57"/>
    </location>
</feature>
<organism evidence="6 7">
    <name type="scientific">Pseudonocardia parietis</name>
    <dbReference type="NCBI Taxonomy" id="570936"/>
    <lineage>
        <taxon>Bacteria</taxon>
        <taxon>Bacillati</taxon>
        <taxon>Actinomycetota</taxon>
        <taxon>Actinomycetes</taxon>
        <taxon>Pseudonocardiales</taxon>
        <taxon>Pseudonocardiaceae</taxon>
        <taxon>Pseudonocardia</taxon>
    </lineage>
</organism>
<dbReference type="InterPro" id="IPR050109">
    <property type="entry name" value="HTH-type_TetR-like_transc_reg"/>
</dbReference>
<dbReference type="Pfam" id="PF17754">
    <property type="entry name" value="TetR_C_14"/>
    <property type="match status" value="1"/>
</dbReference>
<evidence type="ECO:0000313" key="6">
    <source>
        <dbReference type="EMBL" id="MBP2367482.1"/>
    </source>
</evidence>
<dbReference type="PROSITE" id="PS50977">
    <property type="entry name" value="HTH_TETR_2"/>
    <property type="match status" value="1"/>
</dbReference>
<evidence type="ECO:0000256" key="3">
    <source>
        <dbReference type="ARBA" id="ARBA00023163"/>
    </source>
</evidence>
<dbReference type="Gene3D" id="1.10.10.60">
    <property type="entry name" value="Homeodomain-like"/>
    <property type="match status" value="1"/>
</dbReference>
<dbReference type="Pfam" id="PF00440">
    <property type="entry name" value="TetR_N"/>
    <property type="match status" value="1"/>
</dbReference>
<comment type="caution">
    <text evidence="6">The sequence shown here is derived from an EMBL/GenBank/DDBJ whole genome shotgun (WGS) entry which is preliminary data.</text>
</comment>
<protein>
    <submittedName>
        <fullName evidence="6">AcrR family transcriptional regulator</fullName>
    </submittedName>
</protein>
<evidence type="ECO:0000256" key="1">
    <source>
        <dbReference type="ARBA" id="ARBA00023015"/>
    </source>
</evidence>
<sequence length="207" mass="22542">MTNDVATGRRARKKMATRNAIQEAALRLFAQHGVENVTVEEIAARADVGLRTFFNYFPTKEDAVLASTAPGIDSLIDEVRARPANEPAITALREAAICVIESEVTGGHDHLTAMRVVRDSPTLVSRQMAMQSEYEATLAEVIARRVPPGAPAIYPELCAAAAMAALRLSLRRWLDAGENPSSDLLRHEVTASFVLLADGLDRQAQHR</sequence>